<evidence type="ECO:0000256" key="1">
    <source>
        <dbReference type="SAM" id="Phobius"/>
    </source>
</evidence>
<dbReference type="Proteomes" id="UP001251528">
    <property type="component" value="Unassembled WGS sequence"/>
</dbReference>
<dbReference type="InterPro" id="IPR053008">
    <property type="entry name" value="Phomopsin_biosynth_assoc"/>
</dbReference>
<accession>A0AAJ0CFU8</accession>
<keyword evidence="1" id="KW-1133">Transmembrane helix</keyword>
<evidence type="ECO:0000313" key="2">
    <source>
        <dbReference type="EMBL" id="KAK2591108.1"/>
    </source>
</evidence>
<proteinExistence type="predicted"/>
<organism evidence="2 3">
    <name type="scientific">Conoideocrella luteorostrata</name>
    <dbReference type="NCBI Taxonomy" id="1105319"/>
    <lineage>
        <taxon>Eukaryota</taxon>
        <taxon>Fungi</taxon>
        <taxon>Dikarya</taxon>
        <taxon>Ascomycota</taxon>
        <taxon>Pezizomycotina</taxon>
        <taxon>Sordariomycetes</taxon>
        <taxon>Hypocreomycetidae</taxon>
        <taxon>Hypocreales</taxon>
        <taxon>Clavicipitaceae</taxon>
        <taxon>Conoideocrella</taxon>
    </lineage>
</organism>
<keyword evidence="1" id="KW-0812">Transmembrane</keyword>
<reference evidence="2" key="1">
    <citation type="submission" date="2023-06" db="EMBL/GenBank/DDBJ databases">
        <title>Conoideocrella luteorostrata (Hypocreales: Clavicipitaceae), a potential biocontrol fungus for elongate hemlock scale in United States Christmas tree production areas.</title>
        <authorList>
            <person name="Barrett H."/>
            <person name="Lovett B."/>
            <person name="Macias A.M."/>
            <person name="Stajich J.E."/>
            <person name="Kasson M.T."/>
        </authorList>
    </citation>
    <scope>NUCLEOTIDE SEQUENCE</scope>
    <source>
        <strain evidence="2">ARSEF 14590</strain>
    </source>
</reference>
<comment type="caution">
    <text evidence="2">The sequence shown here is derived from an EMBL/GenBank/DDBJ whole genome shotgun (WGS) entry which is preliminary data.</text>
</comment>
<name>A0AAJ0CFU8_9HYPO</name>
<protein>
    <submittedName>
        <fullName evidence="2">Uncharacterized protein</fullName>
    </submittedName>
</protein>
<dbReference type="PANTHER" id="PTHR35896">
    <property type="entry name" value="IG-LIKE DOMAIN-CONTAINING PROTEIN"/>
    <property type="match status" value="1"/>
</dbReference>
<gene>
    <name evidence="2" type="ORF">QQS21_011196</name>
</gene>
<keyword evidence="3" id="KW-1185">Reference proteome</keyword>
<feature type="transmembrane region" description="Helical" evidence="1">
    <location>
        <begin position="35"/>
        <end position="54"/>
    </location>
</feature>
<sequence>MNLFPMFKQEYTALPSNSTPGTKADQSPKSAVKRWALLVLLLWWNAIAFGWAIYGFKSYLNSGKPAVSPVSCDCGATIDEAISMGCKYDNLSVSWLPPQCRDDELTAEFNNAGPGGEWRYWADRNQTQPLTIEEVGALAAKSIREAQFWTAFGWHVSHCSFYWRKEYRMREGGLQVEHRYDRESHVKHCHMAFMARTPLNEPNTKAAVGLGGDKVGGVRTKEQIEQENVDHEHVHEHRLNV</sequence>
<dbReference type="EMBL" id="JASWJB010000363">
    <property type="protein sequence ID" value="KAK2591108.1"/>
    <property type="molecule type" value="Genomic_DNA"/>
</dbReference>
<evidence type="ECO:0000313" key="3">
    <source>
        <dbReference type="Proteomes" id="UP001251528"/>
    </source>
</evidence>
<dbReference type="AlphaFoldDB" id="A0AAJ0CFU8"/>
<dbReference type="PANTHER" id="PTHR35896:SF3">
    <property type="entry name" value="MAJOR FACILITATOR SUPERFAMILY TRANSPORTER"/>
    <property type="match status" value="1"/>
</dbReference>
<keyword evidence="1" id="KW-0472">Membrane</keyword>